<evidence type="ECO:0000313" key="3">
    <source>
        <dbReference type="Proteomes" id="UP000604117"/>
    </source>
</evidence>
<dbReference type="InterPro" id="IPR003594">
    <property type="entry name" value="HATPase_dom"/>
</dbReference>
<dbReference type="PANTHER" id="PTHR35801:SF1">
    <property type="entry name" value="PHOSPHOSERINE PHOSPHATASE RSBX"/>
    <property type="match status" value="1"/>
</dbReference>
<dbReference type="InterPro" id="IPR036890">
    <property type="entry name" value="HATPase_C_sf"/>
</dbReference>
<keyword evidence="3" id="KW-1185">Reference proteome</keyword>
<dbReference type="EMBL" id="BONE01000085">
    <property type="protein sequence ID" value="GIF77280.1"/>
    <property type="molecule type" value="Genomic_DNA"/>
</dbReference>
<accession>A0ABQ4D163</accession>
<evidence type="ECO:0000259" key="1">
    <source>
        <dbReference type="SMART" id="SM00331"/>
    </source>
</evidence>
<dbReference type="Gene3D" id="3.60.40.10">
    <property type="entry name" value="PPM-type phosphatase domain"/>
    <property type="match status" value="1"/>
</dbReference>
<dbReference type="PANTHER" id="PTHR35801">
    <property type="entry name" value="PHOSPHOSERINE PHOSPHATASE RSBX"/>
    <property type="match status" value="1"/>
</dbReference>
<dbReference type="Proteomes" id="UP000604117">
    <property type="component" value="Unassembled WGS sequence"/>
</dbReference>
<dbReference type="Gene3D" id="3.30.565.10">
    <property type="entry name" value="Histidine kinase-like ATPase, C-terminal domain"/>
    <property type="match status" value="1"/>
</dbReference>
<dbReference type="InterPro" id="IPR001932">
    <property type="entry name" value="PPM-type_phosphatase-like_dom"/>
</dbReference>
<name>A0ABQ4D163_9ACTN</name>
<feature type="domain" description="PPM-type phosphatase" evidence="1">
    <location>
        <begin position="151"/>
        <end position="338"/>
    </location>
</feature>
<dbReference type="RefSeq" id="WP_203718136.1">
    <property type="nucleotide sequence ID" value="NZ_BONE01000085.1"/>
</dbReference>
<dbReference type="SUPFAM" id="SSF55874">
    <property type="entry name" value="ATPase domain of HSP90 chaperone/DNA topoisomerase II/histidine kinase"/>
    <property type="match status" value="1"/>
</dbReference>
<reference evidence="2 3" key="1">
    <citation type="submission" date="2021-01" db="EMBL/GenBank/DDBJ databases">
        <title>Whole genome shotgun sequence of Asanoa siamensis NBRC 107932.</title>
        <authorList>
            <person name="Komaki H."/>
            <person name="Tamura T."/>
        </authorList>
    </citation>
    <scope>NUCLEOTIDE SEQUENCE [LARGE SCALE GENOMIC DNA]</scope>
    <source>
        <strain evidence="2 3">NBRC 107932</strain>
    </source>
</reference>
<gene>
    <name evidence="2" type="ORF">Asi02nite_67980</name>
</gene>
<dbReference type="InterPro" id="IPR039248">
    <property type="entry name" value="Ptase_RsbX"/>
</dbReference>
<dbReference type="Pfam" id="PF07228">
    <property type="entry name" value="SpoIIE"/>
    <property type="match status" value="1"/>
</dbReference>
<dbReference type="Pfam" id="PF13581">
    <property type="entry name" value="HATPase_c_2"/>
    <property type="match status" value="1"/>
</dbReference>
<evidence type="ECO:0000313" key="2">
    <source>
        <dbReference type="EMBL" id="GIF77280.1"/>
    </source>
</evidence>
<dbReference type="SUPFAM" id="SSF81606">
    <property type="entry name" value="PP2C-like"/>
    <property type="match status" value="1"/>
</dbReference>
<protein>
    <submittedName>
        <fullName evidence="2">Transcriptional regulator</fullName>
    </submittedName>
</protein>
<dbReference type="InterPro" id="IPR036457">
    <property type="entry name" value="PPM-type-like_dom_sf"/>
</dbReference>
<comment type="caution">
    <text evidence="2">The sequence shown here is derived from an EMBL/GenBank/DDBJ whole genome shotgun (WGS) entry which is preliminary data.</text>
</comment>
<proteinExistence type="predicted"/>
<organism evidence="2 3">
    <name type="scientific">Asanoa siamensis</name>
    <dbReference type="NCBI Taxonomy" id="926357"/>
    <lineage>
        <taxon>Bacteria</taxon>
        <taxon>Bacillati</taxon>
        <taxon>Actinomycetota</taxon>
        <taxon>Actinomycetes</taxon>
        <taxon>Micromonosporales</taxon>
        <taxon>Micromonosporaceae</taxon>
        <taxon>Asanoa</taxon>
    </lineage>
</organism>
<sequence length="339" mass="34832">MGAVAVTRASGLVDGGLWFRLEEAGAVSAVRRAAQEIGAEVGLDEGKVGGLAIVATELASNLVKHADEGRLLVRPVRSGEAAGVELVAIDAGPGMSDLTRSARDGHSTAGTLGIGLGAIARQAGWLDMSSVEGRGTVAVAQVWPGPAPEPFAASAVSRAMSGEEVCGDGYVVRTVGDRLQVLVSDGLGHGPLAAAATRAVVQAFHAAPPGPPAAVVEHLHRSVRHTRGAAVAVAQLDDGEIRYAGLGNISGFLVDDTTRRGLVSLPGITGHQRRAVREYGYPAAPGALLIMHSDGVVDRWNLDDYPGLRGRSPQLVAATLLRDAGVRRDDACVLVARTS</sequence>
<dbReference type="SMART" id="SM00331">
    <property type="entry name" value="PP2C_SIG"/>
    <property type="match status" value="1"/>
</dbReference>